<reference evidence="2" key="1">
    <citation type="submission" date="2016-07" db="EMBL/GenBank/DDBJ databases">
        <title>Salivary Glands transcriptome analysis on engorged females of Ornithodoros brasiliensis (Acari:Argasidae).</title>
        <authorList>
            <person name="Simons S.M."/>
            <person name="Carvalho E."/>
            <person name="Junqueira-de-Azevedo I."/>
            <person name="Ho P.L."/>
            <person name="Giovanni D."/>
            <person name="Mendonca R."/>
            <person name="Onofrio V."/>
            <person name="Landulfo G."/>
            <person name="Ramirez D."/>
            <person name="Barros-Battesti D."/>
        </authorList>
    </citation>
    <scope>NUCLEOTIDE SEQUENCE</scope>
    <source>
        <strain evidence="2">Female</strain>
        <tissue evidence="2">Salivary gland</tissue>
    </source>
</reference>
<feature type="region of interest" description="Disordered" evidence="1">
    <location>
        <begin position="1"/>
        <end position="23"/>
    </location>
</feature>
<feature type="compositionally biased region" description="Basic and acidic residues" evidence="1">
    <location>
        <begin position="114"/>
        <end position="129"/>
    </location>
</feature>
<evidence type="ECO:0000256" key="1">
    <source>
        <dbReference type="SAM" id="MobiDB-lite"/>
    </source>
</evidence>
<organism evidence="2">
    <name type="scientific">Ornithodoros brasiliensis</name>
    <name type="common">Mouro tick</name>
    <dbReference type="NCBI Taxonomy" id="888526"/>
    <lineage>
        <taxon>Eukaryota</taxon>
        <taxon>Metazoa</taxon>
        <taxon>Ecdysozoa</taxon>
        <taxon>Arthropoda</taxon>
        <taxon>Chelicerata</taxon>
        <taxon>Arachnida</taxon>
        <taxon>Acari</taxon>
        <taxon>Parasitiformes</taxon>
        <taxon>Ixodida</taxon>
        <taxon>Ixodoidea</taxon>
        <taxon>Argasidae</taxon>
        <taxon>Ornithodorinae</taxon>
        <taxon>Ornithodoros</taxon>
    </lineage>
</organism>
<keyword evidence="2" id="KW-0675">Receptor</keyword>
<dbReference type="EMBL" id="GETE01000023">
    <property type="protein sequence ID" value="JAT79299.1"/>
    <property type="molecule type" value="Transcribed_RNA"/>
</dbReference>
<feature type="non-terminal residue" evidence="2">
    <location>
        <position position="1"/>
    </location>
</feature>
<proteinExistence type="predicted"/>
<accession>A0A1D2AJC3</accession>
<name>A0A1D2AJC3_ORNBR</name>
<feature type="region of interest" description="Disordered" evidence="1">
    <location>
        <begin position="101"/>
        <end position="129"/>
    </location>
</feature>
<dbReference type="AlphaFoldDB" id="A0A1D2AJC3"/>
<sequence>ADKLQPPFLKRRHEKRSAPKSLRQTQCANLALPPVPKAVPHSSKCGVNFGVYDNVDVGSSTIFRGADSPHVVVDVVTVKRQEETQDSDEDDNISCEHQAAGTPLNHRFGNGRSCQHDGQPEGRDDDAGRYEVGQLLGCVAGAAAFPVAPRDERRQG</sequence>
<evidence type="ECO:0000313" key="2">
    <source>
        <dbReference type="EMBL" id="JAT79299.1"/>
    </source>
</evidence>
<protein>
    <submittedName>
        <fullName evidence="2">Leptin receptor overlapping transcript like 1</fullName>
    </submittedName>
</protein>